<evidence type="ECO:0000313" key="1">
    <source>
        <dbReference type="EMBL" id="ADI05032.1"/>
    </source>
</evidence>
<dbReference type="STRING" id="749414.SBI_01911"/>
<organism evidence="1 2">
    <name type="scientific">Streptomyces bingchenggensis (strain BCW-1)</name>
    <dbReference type="NCBI Taxonomy" id="749414"/>
    <lineage>
        <taxon>Bacteria</taxon>
        <taxon>Bacillati</taxon>
        <taxon>Actinomycetota</taxon>
        <taxon>Actinomycetes</taxon>
        <taxon>Kitasatosporales</taxon>
        <taxon>Streptomycetaceae</taxon>
        <taxon>Streptomyces</taxon>
    </lineage>
</organism>
<dbReference type="HOGENOM" id="CLU_171135_0_0_11"/>
<protein>
    <recommendedName>
        <fullName evidence="3">ESAT-6-like protein</fullName>
    </recommendedName>
</protein>
<dbReference type="AlphaFoldDB" id="D7BQ25"/>
<accession>D7BQ25</accession>
<dbReference type="EMBL" id="CP002047">
    <property type="protein sequence ID" value="ADI05032.1"/>
    <property type="molecule type" value="Genomic_DNA"/>
</dbReference>
<sequence>MSANGMQQSEESATRNGIQALEMAFSGVMKCRQDVESTKSNLMTHYKGSDGGAFRDLVTSWEEKADVILTNVQDMIETLNQTLVEQGKQQGSSNEAINQAYSQSDAVFDTLTG</sequence>
<proteinExistence type="predicted"/>
<evidence type="ECO:0008006" key="3">
    <source>
        <dbReference type="Google" id="ProtNLM"/>
    </source>
</evidence>
<gene>
    <name evidence="1" type="ordered locus">SBI_01911</name>
</gene>
<evidence type="ECO:0000313" key="2">
    <source>
        <dbReference type="Proteomes" id="UP000000377"/>
    </source>
</evidence>
<dbReference type="Proteomes" id="UP000000377">
    <property type="component" value="Chromosome"/>
</dbReference>
<reference evidence="1 2" key="1">
    <citation type="journal article" date="2010" name="J. Bacteriol.">
        <title>Genome sequence of the milbemycin-producing bacterium Streptomyces bingchenggensis.</title>
        <authorList>
            <person name="Wang X.J."/>
            <person name="Yan Y.J."/>
            <person name="Zhang B."/>
            <person name="An J."/>
            <person name="Wang J.J."/>
            <person name="Tian J."/>
            <person name="Jiang L."/>
            <person name="Chen Y.H."/>
            <person name="Huang S.X."/>
            <person name="Yin M."/>
            <person name="Zhang J."/>
            <person name="Gao A.L."/>
            <person name="Liu C.X."/>
            <person name="Zhu Z.X."/>
            <person name="Xiang W.S."/>
        </authorList>
    </citation>
    <scope>NUCLEOTIDE SEQUENCE [LARGE SCALE GENOMIC DNA]</scope>
    <source>
        <strain evidence="1 2">BCW-1</strain>
    </source>
</reference>
<dbReference type="eggNOG" id="ENOG5030FZ4">
    <property type="taxonomic scope" value="Bacteria"/>
</dbReference>
<dbReference type="RefSeq" id="WP_014174511.1">
    <property type="nucleotide sequence ID" value="NC_016582.1"/>
</dbReference>
<name>D7BQ25_STRBB</name>
<dbReference type="PATRIC" id="fig|749414.3.peg.1977"/>
<dbReference type="Gene3D" id="1.10.287.1060">
    <property type="entry name" value="ESAT-6-like"/>
    <property type="match status" value="1"/>
</dbReference>
<keyword evidence="2" id="KW-1185">Reference proteome</keyword>
<dbReference type="InterPro" id="IPR036689">
    <property type="entry name" value="ESAT-6-like_sf"/>
</dbReference>
<dbReference type="SUPFAM" id="SSF140453">
    <property type="entry name" value="EsxAB dimer-like"/>
    <property type="match status" value="1"/>
</dbReference>
<dbReference type="KEGG" id="sbh:SBI_01911"/>